<feature type="domain" description="MADF" evidence="3">
    <location>
        <begin position="17"/>
        <end position="105"/>
    </location>
</feature>
<dbReference type="Pfam" id="PF10545">
    <property type="entry name" value="MADF_DNA_bdg"/>
    <property type="match status" value="1"/>
</dbReference>
<name>A0AAN9AC95_HALRR</name>
<dbReference type="PROSITE" id="PS51029">
    <property type="entry name" value="MADF"/>
    <property type="match status" value="1"/>
</dbReference>
<evidence type="ECO:0000256" key="1">
    <source>
        <dbReference type="SAM" id="MobiDB-lite"/>
    </source>
</evidence>
<dbReference type="PANTHER" id="PTHR12243">
    <property type="entry name" value="MADF DOMAIN TRANSCRIPTION FACTOR"/>
    <property type="match status" value="1"/>
</dbReference>
<comment type="caution">
    <text evidence="4">The sequence shown here is derived from an EMBL/GenBank/DDBJ whole genome shotgun (WGS) entry which is preliminary data.</text>
</comment>
<reference evidence="4 5" key="1">
    <citation type="submission" date="2023-11" db="EMBL/GenBank/DDBJ databases">
        <title>Halocaridina rubra genome assembly.</title>
        <authorList>
            <person name="Smith C."/>
        </authorList>
    </citation>
    <scope>NUCLEOTIDE SEQUENCE [LARGE SCALE GENOMIC DNA]</scope>
    <source>
        <strain evidence="4">EP-1</strain>
        <tissue evidence="4">Whole</tissue>
    </source>
</reference>
<feature type="domain" description="Myb-like" evidence="2">
    <location>
        <begin position="2"/>
        <end position="68"/>
    </location>
</feature>
<evidence type="ECO:0000259" key="3">
    <source>
        <dbReference type="PROSITE" id="PS51029"/>
    </source>
</evidence>
<protein>
    <recommendedName>
        <fullName evidence="6">MADF domain-containing protein</fullName>
    </recommendedName>
</protein>
<evidence type="ECO:0000313" key="5">
    <source>
        <dbReference type="Proteomes" id="UP001381693"/>
    </source>
</evidence>
<proteinExistence type="predicted"/>
<dbReference type="InterPro" id="IPR006578">
    <property type="entry name" value="MADF-dom"/>
</dbReference>
<sequence>MNRQKKTFHWYYEKDEMLIELVKTKTELYDLTSPLYSDNVVKRRSWLEIGSHLGYEGSECKDRWESLRSQYRKRVNKKTKIGQAPVNNQKWKYEDQMSFLSAFKKDRTRTISLQQAGNGSEDLDNTDQVGTKEQCSGQDGEKDVEDDTVR</sequence>
<dbReference type="InterPro" id="IPR001005">
    <property type="entry name" value="SANT/Myb"/>
</dbReference>
<gene>
    <name evidence="4" type="ORF">SK128_004946</name>
</gene>
<dbReference type="Proteomes" id="UP001381693">
    <property type="component" value="Unassembled WGS sequence"/>
</dbReference>
<dbReference type="InterPro" id="IPR039353">
    <property type="entry name" value="TF_Adf1"/>
</dbReference>
<accession>A0AAN9AC95</accession>
<dbReference type="EMBL" id="JAXCGZ010004030">
    <property type="protein sequence ID" value="KAK7082419.1"/>
    <property type="molecule type" value="Genomic_DNA"/>
</dbReference>
<feature type="compositionally biased region" description="Polar residues" evidence="1">
    <location>
        <begin position="126"/>
        <end position="137"/>
    </location>
</feature>
<evidence type="ECO:0008006" key="6">
    <source>
        <dbReference type="Google" id="ProtNLM"/>
    </source>
</evidence>
<dbReference type="SMART" id="SM00595">
    <property type="entry name" value="MADF"/>
    <property type="match status" value="1"/>
</dbReference>
<dbReference type="PROSITE" id="PS50090">
    <property type="entry name" value="MYB_LIKE"/>
    <property type="match status" value="1"/>
</dbReference>
<organism evidence="4 5">
    <name type="scientific">Halocaridina rubra</name>
    <name type="common">Hawaiian red shrimp</name>
    <dbReference type="NCBI Taxonomy" id="373956"/>
    <lineage>
        <taxon>Eukaryota</taxon>
        <taxon>Metazoa</taxon>
        <taxon>Ecdysozoa</taxon>
        <taxon>Arthropoda</taxon>
        <taxon>Crustacea</taxon>
        <taxon>Multicrustacea</taxon>
        <taxon>Malacostraca</taxon>
        <taxon>Eumalacostraca</taxon>
        <taxon>Eucarida</taxon>
        <taxon>Decapoda</taxon>
        <taxon>Pleocyemata</taxon>
        <taxon>Caridea</taxon>
        <taxon>Atyoidea</taxon>
        <taxon>Atyidae</taxon>
        <taxon>Halocaridina</taxon>
    </lineage>
</organism>
<dbReference type="AlphaFoldDB" id="A0AAN9AC95"/>
<evidence type="ECO:0000313" key="4">
    <source>
        <dbReference type="EMBL" id="KAK7082419.1"/>
    </source>
</evidence>
<evidence type="ECO:0000259" key="2">
    <source>
        <dbReference type="PROSITE" id="PS50090"/>
    </source>
</evidence>
<feature type="region of interest" description="Disordered" evidence="1">
    <location>
        <begin position="111"/>
        <end position="150"/>
    </location>
</feature>
<keyword evidence="5" id="KW-1185">Reference proteome</keyword>
<dbReference type="PANTHER" id="PTHR12243:SF67">
    <property type="entry name" value="COREPRESSOR OF PANGOLIN, ISOFORM A-RELATED"/>
    <property type="match status" value="1"/>
</dbReference>